<keyword evidence="9" id="KW-0407">Ion channel</keyword>
<evidence type="ECO:0000256" key="9">
    <source>
        <dbReference type="ARBA" id="ARBA00023303"/>
    </source>
</evidence>
<evidence type="ECO:0000259" key="14">
    <source>
        <dbReference type="Pfam" id="PF03520"/>
    </source>
</evidence>
<dbReference type="Pfam" id="PF00520">
    <property type="entry name" value="Ion_trans"/>
    <property type="match status" value="1"/>
</dbReference>
<dbReference type="InterPro" id="IPR005821">
    <property type="entry name" value="Ion_trans_dom"/>
</dbReference>
<dbReference type="AlphaFoldDB" id="G7YKS8"/>
<evidence type="ECO:0000256" key="5">
    <source>
        <dbReference type="ARBA" id="ARBA00022958"/>
    </source>
</evidence>
<keyword evidence="8 12" id="KW-0472">Membrane</keyword>
<feature type="compositionally biased region" description="Low complexity" evidence="11">
    <location>
        <begin position="265"/>
        <end position="299"/>
    </location>
</feature>
<feature type="region of interest" description="Disordered" evidence="11">
    <location>
        <begin position="689"/>
        <end position="743"/>
    </location>
</feature>
<dbReference type="SUPFAM" id="SSF81324">
    <property type="entry name" value="Voltage-gated potassium channels"/>
    <property type="match status" value="1"/>
</dbReference>
<dbReference type="InterPro" id="IPR003937">
    <property type="entry name" value="K_chnl_volt-dep_KCNQ"/>
</dbReference>
<evidence type="ECO:0000256" key="1">
    <source>
        <dbReference type="ARBA" id="ARBA00004651"/>
    </source>
</evidence>
<feature type="compositionally biased region" description="Polar residues" evidence="11">
    <location>
        <begin position="300"/>
        <end position="309"/>
    </location>
</feature>
<evidence type="ECO:0000256" key="6">
    <source>
        <dbReference type="ARBA" id="ARBA00022989"/>
    </source>
</evidence>
<gene>
    <name evidence="15" type="ORF">CLF_110495</name>
</gene>
<proteinExistence type="predicted"/>
<dbReference type="Pfam" id="PF03520">
    <property type="entry name" value="KCNQ_channel"/>
    <property type="match status" value="1"/>
</dbReference>
<reference evidence="15" key="1">
    <citation type="journal article" date="2011" name="Genome Biol.">
        <title>The draft genome of the carcinogenic human liver fluke Clonorchis sinensis.</title>
        <authorList>
            <person name="Wang X."/>
            <person name="Chen W."/>
            <person name="Huang Y."/>
            <person name="Sun J."/>
            <person name="Men J."/>
            <person name="Liu H."/>
            <person name="Luo F."/>
            <person name="Guo L."/>
            <person name="Lv X."/>
            <person name="Deng C."/>
            <person name="Zhou C."/>
            <person name="Fan Y."/>
            <person name="Li X."/>
            <person name="Huang L."/>
            <person name="Hu Y."/>
            <person name="Liang C."/>
            <person name="Hu X."/>
            <person name="Xu J."/>
            <person name="Yu X."/>
        </authorList>
    </citation>
    <scope>NUCLEOTIDE SEQUENCE [LARGE SCALE GENOMIC DNA]</scope>
    <source>
        <strain evidence="15">Henan</strain>
    </source>
</reference>
<dbReference type="PRINTS" id="PR00169">
    <property type="entry name" value="KCHANNEL"/>
</dbReference>
<dbReference type="Gene3D" id="6.10.140.1910">
    <property type="match status" value="2"/>
</dbReference>
<keyword evidence="2" id="KW-0813">Transport</keyword>
<comment type="subcellular location">
    <subcellularLocation>
        <location evidence="1">Cell membrane</location>
        <topology evidence="1">Multi-pass membrane protein</topology>
    </subcellularLocation>
</comment>
<dbReference type="PROSITE" id="PS50096">
    <property type="entry name" value="IQ"/>
    <property type="match status" value="1"/>
</dbReference>
<evidence type="ECO:0000256" key="4">
    <source>
        <dbReference type="ARBA" id="ARBA00022692"/>
    </source>
</evidence>
<keyword evidence="5" id="KW-0630">Potassium</keyword>
<reference key="2">
    <citation type="submission" date="2011-10" db="EMBL/GenBank/DDBJ databases">
        <title>The genome and transcriptome sequence of Clonorchis sinensis provide insights into the carcinogenic liver fluke.</title>
        <authorList>
            <person name="Wang X."/>
            <person name="Huang Y."/>
            <person name="Chen W."/>
            <person name="Liu H."/>
            <person name="Guo L."/>
            <person name="Chen Y."/>
            <person name="Luo F."/>
            <person name="Zhou W."/>
            <person name="Sun J."/>
            <person name="Mao Q."/>
            <person name="Liang P."/>
            <person name="Zhou C."/>
            <person name="Tian Y."/>
            <person name="Men J."/>
            <person name="Lv X."/>
            <person name="Huang L."/>
            <person name="Zhou J."/>
            <person name="Hu Y."/>
            <person name="Li R."/>
            <person name="Zhang F."/>
            <person name="Lei H."/>
            <person name="Li X."/>
            <person name="Hu X."/>
            <person name="Liang C."/>
            <person name="Xu J."/>
            <person name="Wu Z."/>
            <person name="Yu X."/>
        </authorList>
    </citation>
    <scope>NUCLEOTIDE SEQUENCE</scope>
    <source>
        <strain>Henan</strain>
    </source>
</reference>
<dbReference type="GO" id="GO:0005249">
    <property type="term" value="F:voltage-gated potassium channel activity"/>
    <property type="evidence" value="ECO:0007669"/>
    <property type="project" value="InterPro"/>
</dbReference>
<feature type="compositionally biased region" description="Basic and acidic residues" evidence="11">
    <location>
        <begin position="725"/>
        <end position="743"/>
    </location>
</feature>
<feature type="transmembrane region" description="Helical" evidence="12">
    <location>
        <begin position="97"/>
        <end position="117"/>
    </location>
</feature>
<keyword evidence="16" id="KW-1185">Reference proteome</keyword>
<evidence type="ECO:0000256" key="2">
    <source>
        <dbReference type="ARBA" id="ARBA00022448"/>
    </source>
</evidence>
<feature type="compositionally biased region" description="Polar residues" evidence="11">
    <location>
        <begin position="406"/>
        <end position="419"/>
    </location>
</feature>
<evidence type="ECO:0000256" key="11">
    <source>
        <dbReference type="SAM" id="MobiDB-lite"/>
    </source>
</evidence>
<evidence type="ECO:0000313" key="16">
    <source>
        <dbReference type="Proteomes" id="UP000008909"/>
    </source>
</evidence>
<evidence type="ECO:0000313" key="15">
    <source>
        <dbReference type="EMBL" id="GAA53559.1"/>
    </source>
</evidence>
<feature type="domain" description="Potassium channel voltage dependent KCNQ C-terminal" evidence="14">
    <location>
        <begin position="398"/>
        <end position="538"/>
    </location>
</feature>
<dbReference type="Proteomes" id="UP000008909">
    <property type="component" value="Unassembled WGS sequence"/>
</dbReference>
<dbReference type="EMBL" id="DF143528">
    <property type="protein sequence ID" value="GAA53559.1"/>
    <property type="molecule type" value="Genomic_DNA"/>
</dbReference>
<keyword evidence="3" id="KW-1003">Cell membrane</keyword>
<evidence type="ECO:0000256" key="12">
    <source>
        <dbReference type="SAM" id="Phobius"/>
    </source>
</evidence>
<dbReference type="GO" id="GO:0008076">
    <property type="term" value="C:voltage-gated potassium channel complex"/>
    <property type="evidence" value="ECO:0007669"/>
    <property type="project" value="TreeGrafter"/>
</dbReference>
<feature type="transmembrane region" description="Helical" evidence="12">
    <location>
        <begin position="25"/>
        <end position="50"/>
    </location>
</feature>
<dbReference type="InterPro" id="IPR013821">
    <property type="entry name" value="K_chnl_volt-dep_KCNQ_C"/>
</dbReference>
<feature type="transmembrane region" description="Helical" evidence="12">
    <location>
        <begin position="158"/>
        <end position="183"/>
    </location>
</feature>
<evidence type="ECO:0000259" key="13">
    <source>
        <dbReference type="Pfam" id="PF00520"/>
    </source>
</evidence>
<organism evidence="15 16">
    <name type="scientific">Clonorchis sinensis</name>
    <name type="common">Chinese liver fluke</name>
    <dbReference type="NCBI Taxonomy" id="79923"/>
    <lineage>
        <taxon>Eukaryota</taxon>
        <taxon>Metazoa</taxon>
        <taxon>Spiralia</taxon>
        <taxon>Lophotrochozoa</taxon>
        <taxon>Platyhelminthes</taxon>
        <taxon>Trematoda</taxon>
        <taxon>Digenea</taxon>
        <taxon>Opisthorchiida</taxon>
        <taxon>Opisthorchiata</taxon>
        <taxon>Opisthorchiidae</taxon>
        <taxon>Clonorchis</taxon>
    </lineage>
</organism>
<keyword evidence="6 12" id="KW-1133">Transmembrane helix</keyword>
<keyword evidence="4 12" id="KW-0812">Transmembrane</keyword>
<evidence type="ECO:0000256" key="7">
    <source>
        <dbReference type="ARBA" id="ARBA00023065"/>
    </source>
</evidence>
<dbReference type="PANTHER" id="PTHR47735:SF9">
    <property type="entry name" value="POTASSIUM VOLTAGE-GATED CHANNEL SUBFAMILY KQT MEMBER 4-LIKE ISOFORM X1"/>
    <property type="match status" value="1"/>
</dbReference>
<feature type="region of interest" description="Disordered" evidence="11">
    <location>
        <begin position="260"/>
        <end position="335"/>
    </location>
</feature>
<evidence type="ECO:0000256" key="10">
    <source>
        <dbReference type="ARBA" id="ARBA00034430"/>
    </source>
</evidence>
<dbReference type="Gene3D" id="1.10.287.70">
    <property type="match status" value="1"/>
</dbReference>
<name>G7YKS8_CLOSI</name>
<dbReference type="PANTHER" id="PTHR47735">
    <property type="entry name" value="POTASSIUM VOLTAGE-GATED CHANNEL SUBFAMILY KQT MEMBER 4"/>
    <property type="match status" value="1"/>
</dbReference>
<evidence type="ECO:0000256" key="8">
    <source>
        <dbReference type="ARBA" id="ARBA00023136"/>
    </source>
</evidence>
<comment type="catalytic activity">
    <reaction evidence="10">
        <text>K(+)(in) = K(+)(out)</text>
        <dbReference type="Rhea" id="RHEA:29463"/>
        <dbReference type="ChEBI" id="CHEBI:29103"/>
    </reaction>
</comment>
<keyword evidence="7" id="KW-0406">Ion transport</keyword>
<feature type="domain" description="Ion transport" evidence="13">
    <location>
        <begin position="28"/>
        <end position="186"/>
    </location>
</feature>
<feature type="region of interest" description="Disordered" evidence="11">
    <location>
        <begin position="406"/>
        <end position="434"/>
    </location>
</feature>
<sequence length="743" mass="84078">MIRAFFYLIEFKRQKYLTEQKPTEYLLFFTLPYVKTDFVVIVASVVILAVDNDGNMFAASALRGLRFFQILRMIRMDRRGGSFKLLASVVWAHRQELFTTVYIGFLCLIFTSFLIYLVEKNKNEKIQSYADALWWGVVTLCTVGYGDTVPRTAMGKLIAAFCALAGISFFALPAGILGSGFALKVQQHQRQKHLIRRRVPAATLIQCLWRCYAADPNSSSTATWKIHLRPVRKPTGLTNSASVIERGGFSRLSRFSTLKRRPEKSILSPTSLPTPTSDSIPLDFDEGQTQPQQQPQQQTDSLAVQSYPSVIQPKSAPAEVTSPFRTYFGDSPPEQTRREILRETSLVREWFLPEDDDKAMEKIQSVGGQTNPYNSSDLSETRIHRRPVLQRDKTPSFRTRRHMTLRHQTTNDTVTSDAAESSHRQDKSPTLVNRQLTEQEKCAVRIIRKMRFLVARRKFREALRPYDVKDVIEQYSAGHLDMLTRVKQLQSRLDQILGRQGGKPEDVYDSHQSLASRIVKIEHKVDAIDVKIDRLVSLCRTDRSGLHHRRLPAPLDTFSHYPHPKCDDHEDQLQPLSETVDPVLHSAKIPDTQTNLPPGFHPAPLVTRFVVPKEHRSESIDTTITEYKNPEASSSVCVEGINPNQPELSSHHVVRQCASLPPTTQPIAASDADDSHPLVAARGPPTLRMVRSEHQPGVGHSTGETSPSWRSADCLPRTMYIGAQDRTKTPEHFPTHTQTHKDS</sequence>
<protein>
    <submittedName>
        <fullName evidence="15">Potassium voltage-gated channel KQT-like subfamily invertebrate</fullName>
    </submittedName>
</protein>
<accession>G7YKS8</accession>
<evidence type="ECO:0000256" key="3">
    <source>
        <dbReference type="ARBA" id="ARBA00022475"/>
    </source>
</evidence>